<sequence>MPSRITPHTLIEKQRVLEAHRAGREDWLAVARFNGIPVSTAYDIVRRGRVHNLRRGGAKHVKMTPEAKVLLE</sequence>
<proteinExistence type="predicted"/>
<comment type="caution">
    <text evidence="1">The sequence shown here is derived from an EMBL/GenBank/DDBJ whole genome shotgun (WGS) entry which is preliminary data.</text>
</comment>
<reference evidence="1 2" key="1">
    <citation type="submission" date="2013-11" db="EMBL/GenBank/DDBJ databases">
        <title>The Genome Sequence of Phytophthora parasitica P10297.</title>
        <authorList>
            <consortium name="The Broad Institute Genomics Platform"/>
            <person name="Russ C."/>
            <person name="Tyler B."/>
            <person name="Panabieres F."/>
            <person name="Shan W."/>
            <person name="Tripathy S."/>
            <person name="Grunwald N."/>
            <person name="Machado M."/>
            <person name="Johnson C.S."/>
            <person name="Walker B."/>
            <person name="Young S.K."/>
            <person name="Zeng Q."/>
            <person name="Gargeya S."/>
            <person name="Fitzgerald M."/>
            <person name="Haas B."/>
            <person name="Abouelleil A."/>
            <person name="Allen A.W."/>
            <person name="Alvarado L."/>
            <person name="Arachchi H.M."/>
            <person name="Berlin A.M."/>
            <person name="Chapman S.B."/>
            <person name="Gainer-Dewar J."/>
            <person name="Goldberg J."/>
            <person name="Griggs A."/>
            <person name="Gujja S."/>
            <person name="Hansen M."/>
            <person name="Howarth C."/>
            <person name="Imamovic A."/>
            <person name="Ireland A."/>
            <person name="Larimer J."/>
            <person name="McCowan C."/>
            <person name="Murphy C."/>
            <person name="Pearson M."/>
            <person name="Poon T.W."/>
            <person name="Priest M."/>
            <person name="Roberts A."/>
            <person name="Saif S."/>
            <person name="Shea T."/>
            <person name="Sisk P."/>
            <person name="Sykes S."/>
            <person name="Wortman J."/>
            <person name="Nusbaum C."/>
            <person name="Birren B."/>
        </authorList>
    </citation>
    <scope>NUCLEOTIDE SEQUENCE [LARGE SCALE GENOMIC DNA]</scope>
    <source>
        <strain evidence="1 2">P10297</strain>
    </source>
</reference>
<dbReference type="EMBL" id="ANIY01001085">
    <property type="protein sequence ID" value="ETP49612.1"/>
    <property type="molecule type" value="Genomic_DNA"/>
</dbReference>
<dbReference type="Proteomes" id="UP000018948">
    <property type="component" value="Unassembled WGS sequence"/>
</dbReference>
<feature type="non-terminal residue" evidence="1">
    <location>
        <position position="72"/>
    </location>
</feature>
<evidence type="ECO:0000313" key="1">
    <source>
        <dbReference type="EMBL" id="ETP49612.1"/>
    </source>
</evidence>
<accession>W2ZQF9</accession>
<dbReference type="AlphaFoldDB" id="W2ZQF9"/>
<gene>
    <name evidence="1" type="ORF">F442_04905</name>
</gene>
<evidence type="ECO:0008006" key="3">
    <source>
        <dbReference type="Google" id="ProtNLM"/>
    </source>
</evidence>
<name>W2ZQF9_PHYNI</name>
<dbReference type="OrthoDB" id="142237at2759"/>
<evidence type="ECO:0000313" key="2">
    <source>
        <dbReference type="Proteomes" id="UP000018948"/>
    </source>
</evidence>
<protein>
    <recommendedName>
        <fullName evidence="3">HTH psq-type domain-containing protein</fullName>
    </recommendedName>
</protein>
<organism evidence="1 2">
    <name type="scientific">Phytophthora nicotianae P10297</name>
    <dbReference type="NCBI Taxonomy" id="1317064"/>
    <lineage>
        <taxon>Eukaryota</taxon>
        <taxon>Sar</taxon>
        <taxon>Stramenopiles</taxon>
        <taxon>Oomycota</taxon>
        <taxon>Peronosporomycetes</taxon>
        <taxon>Peronosporales</taxon>
        <taxon>Peronosporaceae</taxon>
        <taxon>Phytophthora</taxon>
    </lineage>
</organism>